<dbReference type="SUPFAM" id="SSF53067">
    <property type="entry name" value="Actin-like ATPase domain"/>
    <property type="match status" value="1"/>
</dbReference>
<name>A0ABR9PV00_9BACT</name>
<dbReference type="Pfam" id="PF02543">
    <property type="entry name" value="Carbam_trans_N"/>
    <property type="match status" value="1"/>
</dbReference>
<dbReference type="InterPro" id="IPR043129">
    <property type="entry name" value="ATPase_NBD"/>
</dbReference>
<gene>
    <name evidence="4" type="ORF">G4177_26660</name>
</gene>
<dbReference type="Gene3D" id="3.90.870.20">
    <property type="entry name" value="Carbamoyltransferase, C-terminal domain"/>
    <property type="match status" value="1"/>
</dbReference>
<accession>A0ABR9PV00</accession>
<dbReference type="Pfam" id="PF16861">
    <property type="entry name" value="Carbam_trans_C"/>
    <property type="match status" value="1"/>
</dbReference>
<comment type="caution">
    <text evidence="4">The sequence shown here is derived from an EMBL/GenBank/DDBJ whole genome shotgun (WGS) entry which is preliminary data.</text>
</comment>
<evidence type="ECO:0000313" key="4">
    <source>
        <dbReference type="EMBL" id="MBE4751757.1"/>
    </source>
</evidence>
<evidence type="ECO:0000256" key="1">
    <source>
        <dbReference type="ARBA" id="ARBA00006129"/>
    </source>
</evidence>
<dbReference type="Proteomes" id="UP001516472">
    <property type="component" value="Unassembled WGS sequence"/>
</dbReference>
<dbReference type="Gene3D" id="3.30.420.40">
    <property type="match status" value="1"/>
</dbReference>
<proteinExistence type="inferred from homology"/>
<dbReference type="EMBL" id="JAAIYO010000009">
    <property type="protein sequence ID" value="MBE4751757.1"/>
    <property type="molecule type" value="Genomic_DNA"/>
</dbReference>
<comment type="similarity">
    <text evidence="1">Belongs to the NodU/CmcH family.</text>
</comment>
<organism evidence="4 5">
    <name type="scientific">Corallococcus soli</name>
    <dbReference type="NCBI Taxonomy" id="2710757"/>
    <lineage>
        <taxon>Bacteria</taxon>
        <taxon>Pseudomonadati</taxon>
        <taxon>Myxococcota</taxon>
        <taxon>Myxococcia</taxon>
        <taxon>Myxococcales</taxon>
        <taxon>Cystobacterineae</taxon>
        <taxon>Myxococcaceae</taxon>
        <taxon>Corallococcus</taxon>
    </lineage>
</organism>
<dbReference type="InterPro" id="IPR051338">
    <property type="entry name" value="NodU/CmcH_Carbamoyltrnsfr"/>
</dbReference>
<evidence type="ECO:0000313" key="5">
    <source>
        <dbReference type="Proteomes" id="UP001516472"/>
    </source>
</evidence>
<dbReference type="InterPro" id="IPR031730">
    <property type="entry name" value="Carbam_trans_C"/>
</dbReference>
<dbReference type="InterPro" id="IPR038152">
    <property type="entry name" value="Carbam_trans_C_sf"/>
</dbReference>
<reference evidence="4 5" key="1">
    <citation type="submission" date="2020-02" db="EMBL/GenBank/DDBJ databases">
        <authorList>
            <person name="Babadi Z.K."/>
            <person name="Risdian C."/>
            <person name="Ebrahimipour G.H."/>
            <person name="Wink J."/>
        </authorList>
    </citation>
    <scope>NUCLEOTIDE SEQUENCE [LARGE SCALE GENOMIC DNA]</scope>
    <source>
        <strain evidence="4 5">ZKHCc1 1396</strain>
    </source>
</reference>
<dbReference type="InterPro" id="IPR003696">
    <property type="entry name" value="Carbtransf_dom"/>
</dbReference>
<dbReference type="PANTHER" id="PTHR34847">
    <property type="entry name" value="NODULATION PROTEIN U"/>
    <property type="match status" value="1"/>
</dbReference>
<dbReference type="RefSeq" id="WP_193428956.1">
    <property type="nucleotide sequence ID" value="NZ_CBCSIP010000055.1"/>
</dbReference>
<evidence type="ECO:0000259" key="3">
    <source>
        <dbReference type="Pfam" id="PF16861"/>
    </source>
</evidence>
<feature type="domain" description="Carbamoyltransferase C-terminal" evidence="3">
    <location>
        <begin position="403"/>
        <end position="573"/>
    </location>
</feature>
<dbReference type="CDD" id="cd24098">
    <property type="entry name" value="ASKHA_NBD_TobZ_N"/>
    <property type="match status" value="1"/>
</dbReference>
<feature type="domain" description="Carbamoyltransferase" evidence="2">
    <location>
        <begin position="97"/>
        <end position="349"/>
    </location>
</feature>
<dbReference type="PANTHER" id="PTHR34847:SF1">
    <property type="entry name" value="NODULATION PROTEIN U"/>
    <property type="match status" value="1"/>
</dbReference>
<sequence length="712" mass="78037">MSQKNAPWILGLSYSHNGSACLLRGDEIVVAVQEERLLRQKRAALSAAWGSLAVTYCLDAAGIKAEDLSAAVVCPTTESQSVEADFALNGRLRLVRNQVPIFTIPHHLGHALGAFATSGFEDAAVLVVDGSGSSWDELPPDERAVVQGTDEARIRAAMARGMRVREWASLYVASGTSARPVEKHVLELIGPEALQEQRRTGMREFRGLGHLYQAMGWQLFGSEDDGPGKVMGLAPYGRPTTPPGDFFEVDGNALRFKDTVPARYRHHDRWPAREQEYADLAASAQNAVEEALLHLAKRARALSGNARLCYAGGVALNSVANERLHRESGFEELFVMPAAEDSGASVGAAYYGLWKLTGKNARRRLNHDAVGRVYASAEVQAATRAQAGIRAVPCDDTLEKAVDLLIDGKILGWFEGRSELGPRALGQRSILCDPRRAEMKDVLNHKVKFREGFRPFAPILPLENAAEWFELDGVSKESPFMLRIAHFRPEKRALVPAVVHVDGTGRLQTLTAENNGRLYQLVKRFEQRTGCPVLLNTSFNVAGEPIVETPEDALGCLLFTGLDAVVFEDRIVGKEPGFRSILDLEIRLTADTFSMEFPITQGVLPTELAEVGGDIPIPVPFGTHLDGAAMIDAHPLSRMFPHVRFRTTTPWGPTLQLFKPEVAHVLKRVGPGTTGRQLLAALEPEGFDERRLTRLLGTLRRVRVISLGRLDA</sequence>
<keyword evidence="5" id="KW-1185">Reference proteome</keyword>
<protein>
    <submittedName>
        <fullName evidence="4">Carbamoyltransferase</fullName>
    </submittedName>
</protein>
<evidence type="ECO:0000259" key="2">
    <source>
        <dbReference type="Pfam" id="PF02543"/>
    </source>
</evidence>